<proteinExistence type="predicted"/>
<dbReference type="SUPFAM" id="SSF48576">
    <property type="entry name" value="Terpenoid synthases"/>
    <property type="match status" value="1"/>
</dbReference>
<dbReference type="Pfam" id="PF03936">
    <property type="entry name" value="Terpene_synth_C"/>
    <property type="match status" value="1"/>
</dbReference>
<reference evidence="7 8" key="1">
    <citation type="journal article" date="2013" name="Proc. Natl. Acad. Sci. U.S.A.">
        <title>Fine-scale variation in meiotic recombination in Mimulus inferred from population shotgun sequencing.</title>
        <authorList>
            <person name="Hellsten U."/>
            <person name="Wright K.M."/>
            <person name="Jenkins J."/>
            <person name="Shu S."/>
            <person name="Yuan Y."/>
            <person name="Wessler S.R."/>
            <person name="Schmutz J."/>
            <person name="Willis J.H."/>
            <person name="Rokhsar D.S."/>
        </authorList>
    </citation>
    <scope>NUCLEOTIDE SEQUENCE [LARGE SCALE GENOMIC DNA]</scope>
    <source>
        <strain evidence="8">cv. DUN x IM62</strain>
    </source>
</reference>
<keyword evidence="8" id="KW-1185">Reference proteome</keyword>
<dbReference type="AlphaFoldDB" id="A0A022PUE5"/>
<protein>
    <recommendedName>
        <fullName evidence="6">Terpene synthase metal-binding domain-containing protein</fullName>
    </recommendedName>
</protein>
<keyword evidence="3" id="KW-0479">Metal-binding</keyword>
<evidence type="ECO:0000256" key="1">
    <source>
        <dbReference type="ARBA" id="ARBA00001946"/>
    </source>
</evidence>
<evidence type="ECO:0000259" key="6">
    <source>
        <dbReference type="Pfam" id="PF03936"/>
    </source>
</evidence>
<evidence type="ECO:0000313" key="7">
    <source>
        <dbReference type="EMBL" id="EYU17870.1"/>
    </source>
</evidence>
<evidence type="ECO:0000256" key="4">
    <source>
        <dbReference type="ARBA" id="ARBA00022842"/>
    </source>
</evidence>
<dbReference type="GO" id="GO:0000287">
    <property type="term" value="F:magnesium ion binding"/>
    <property type="evidence" value="ECO:0007669"/>
    <property type="project" value="InterPro"/>
</dbReference>
<comment type="pathway">
    <text evidence="2">Secondary metabolite biosynthesis; terpenoid biosynthesis.</text>
</comment>
<dbReference type="GO" id="GO:0016114">
    <property type="term" value="P:terpenoid biosynthetic process"/>
    <property type="evidence" value="ECO:0007669"/>
    <property type="project" value="InterPro"/>
</dbReference>
<evidence type="ECO:0000256" key="2">
    <source>
        <dbReference type="ARBA" id="ARBA00004721"/>
    </source>
</evidence>
<gene>
    <name evidence="7" type="ORF">MIMGU_mgv1a025978mg</name>
</gene>
<dbReference type="Proteomes" id="UP000030748">
    <property type="component" value="Unassembled WGS sequence"/>
</dbReference>
<dbReference type="Gene3D" id="1.10.600.10">
    <property type="entry name" value="Farnesyl Diphosphate Synthase"/>
    <property type="match status" value="1"/>
</dbReference>
<evidence type="ECO:0000256" key="3">
    <source>
        <dbReference type="ARBA" id="ARBA00022723"/>
    </source>
</evidence>
<feature type="domain" description="Terpene synthase metal-binding" evidence="6">
    <location>
        <begin position="1"/>
        <end position="166"/>
    </location>
</feature>
<keyword evidence="5" id="KW-0456">Lyase</keyword>
<evidence type="ECO:0000256" key="5">
    <source>
        <dbReference type="ARBA" id="ARBA00023239"/>
    </source>
</evidence>
<comment type="cofactor">
    <cofactor evidence="1">
        <name>Mg(2+)</name>
        <dbReference type="ChEBI" id="CHEBI:18420"/>
    </cofactor>
</comment>
<dbReference type="InterPro" id="IPR005630">
    <property type="entry name" value="Terpene_synthase_metal-bd"/>
</dbReference>
<accession>A0A022PUE5</accession>
<dbReference type="PhylomeDB" id="A0A022PUE5"/>
<organism evidence="7 8">
    <name type="scientific">Erythranthe guttata</name>
    <name type="common">Yellow monkey flower</name>
    <name type="synonym">Mimulus guttatus</name>
    <dbReference type="NCBI Taxonomy" id="4155"/>
    <lineage>
        <taxon>Eukaryota</taxon>
        <taxon>Viridiplantae</taxon>
        <taxon>Streptophyta</taxon>
        <taxon>Embryophyta</taxon>
        <taxon>Tracheophyta</taxon>
        <taxon>Spermatophyta</taxon>
        <taxon>Magnoliopsida</taxon>
        <taxon>eudicotyledons</taxon>
        <taxon>Gunneridae</taxon>
        <taxon>Pentapetalae</taxon>
        <taxon>asterids</taxon>
        <taxon>lamiids</taxon>
        <taxon>Lamiales</taxon>
        <taxon>Phrymaceae</taxon>
        <taxon>Erythranthe</taxon>
    </lineage>
</organism>
<dbReference type="InterPro" id="IPR050148">
    <property type="entry name" value="Terpene_synthase-like"/>
</dbReference>
<dbReference type="GO" id="GO:0010333">
    <property type="term" value="F:terpene synthase activity"/>
    <property type="evidence" value="ECO:0007669"/>
    <property type="project" value="InterPro"/>
</dbReference>
<dbReference type="InterPro" id="IPR008949">
    <property type="entry name" value="Isoprenoid_synthase_dom_sf"/>
</dbReference>
<sequence length="202" mass="23158">MKVVYQFTMSVYQDYECDAAKQDKSFALPCFIETVKQISRAYNQELKWVTGRKMPSFDEYISNVLSTSCLYVNVLSTSCLYVLLSAVVVGMKSVDKETIDWLLSYPKIVVSAAKLGRHLEDLGSHERENKKGQMMTVVDCYMKERGVSKQETLRKFAELVEDGWKDVNTEWFIYNNGEDGYTTPEKSFAPLVIDLFMDAIVL</sequence>
<dbReference type="EMBL" id="KI632352">
    <property type="protein sequence ID" value="EYU17870.1"/>
    <property type="molecule type" value="Genomic_DNA"/>
</dbReference>
<evidence type="ECO:0000313" key="8">
    <source>
        <dbReference type="Proteomes" id="UP000030748"/>
    </source>
</evidence>
<dbReference type="PANTHER" id="PTHR31225">
    <property type="entry name" value="OS04G0344100 PROTEIN-RELATED"/>
    <property type="match status" value="1"/>
</dbReference>
<dbReference type="eggNOG" id="ENOG502QUCN">
    <property type="taxonomic scope" value="Eukaryota"/>
</dbReference>
<dbReference type="PANTHER" id="PTHR31225:SF253">
    <property type="entry name" value="SESQUITERPENE SYNTHASE 31"/>
    <property type="match status" value="1"/>
</dbReference>
<keyword evidence="4" id="KW-0460">Magnesium</keyword>
<dbReference type="STRING" id="4155.A0A022PUE5"/>
<name>A0A022PUE5_ERYGU</name>